<dbReference type="InterPro" id="IPR051010">
    <property type="entry name" value="BCAA_transport"/>
</dbReference>
<dbReference type="PRINTS" id="PR00337">
    <property type="entry name" value="LEUILEVALBP"/>
</dbReference>
<evidence type="ECO:0000313" key="7">
    <source>
        <dbReference type="Proteomes" id="UP000318834"/>
    </source>
</evidence>
<evidence type="ECO:0000256" key="2">
    <source>
        <dbReference type="ARBA" id="ARBA00022448"/>
    </source>
</evidence>
<dbReference type="CDD" id="cd06338">
    <property type="entry name" value="PBP1_ABC_ligand_binding-like"/>
    <property type="match status" value="1"/>
</dbReference>
<evidence type="ECO:0000256" key="3">
    <source>
        <dbReference type="ARBA" id="ARBA00022729"/>
    </source>
</evidence>
<dbReference type="InterPro" id="IPR028082">
    <property type="entry name" value="Peripla_BP_I"/>
</dbReference>
<keyword evidence="3" id="KW-0732">Signal</keyword>
<organism evidence="6 7">
    <name type="scientific">Candidatus Segetimicrobium genomatis</name>
    <dbReference type="NCBI Taxonomy" id="2569760"/>
    <lineage>
        <taxon>Bacteria</taxon>
        <taxon>Bacillati</taxon>
        <taxon>Candidatus Sysuimicrobiota</taxon>
        <taxon>Candidatus Sysuimicrobiia</taxon>
        <taxon>Candidatus Sysuimicrobiales</taxon>
        <taxon>Candidatus Segetimicrobiaceae</taxon>
        <taxon>Candidatus Segetimicrobium</taxon>
    </lineage>
</organism>
<comment type="caution">
    <text evidence="6">The sequence shown here is derived from an EMBL/GenBank/DDBJ whole genome shotgun (WGS) entry which is preliminary data.</text>
</comment>
<dbReference type="SUPFAM" id="SSF53822">
    <property type="entry name" value="Periplasmic binding protein-like I"/>
    <property type="match status" value="1"/>
</dbReference>
<evidence type="ECO:0000256" key="1">
    <source>
        <dbReference type="ARBA" id="ARBA00010062"/>
    </source>
</evidence>
<reference evidence="6 7" key="1">
    <citation type="journal article" date="2019" name="Nat. Microbiol.">
        <title>Mediterranean grassland soil C-N compound turnover is dependent on rainfall and depth, and is mediated by genomically divergent microorganisms.</title>
        <authorList>
            <person name="Diamond S."/>
            <person name="Andeer P.F."/>
            <person name="Li Z."/>
            <person name="Crits-Christoph A."/>
            <person name="Burstein D."/>
            <person name="Anantharaman K."/>
            <person name="Lane K.R."/>
            <person name="Thomas B.C."/>
            <person name="Pan C."/>
            <person name="Northen T.R."/>
            <person name="Banfield J.F."/>
        </authorList>
    </citation>
    <scope>NUCLEOTIDE SEQUENCE [LARGE SCALE GENOMIC DNA]</scope>
    <source>
        <strain evidence="6">NP_8</strain>
    </source>
</reference>
<dbReference type="AlphaFoldDB" id="A0A537J1C0"/>
<dbReference type="PANTHER" id="PTHR30483">
    <property type="entry name" value="LEUCINE-SPECIFIC-BINDING PROTEIN"/>
    <property type="match status" value="1"/>
</dbReference>
<accession>A0A537J1C0</accession>
<name>A0A537J1C0_9BACT</name>
<dbReference type="InterPro" id="IPR000709">
    <property type="entry name" value="Leu_Ile_Val-bd"/>
</dbReference>
<dbReference type="EMBL" id="VBAP01000003">
    <property type="protein sequence ID" value="TMI77359.1"/>
    <property type="molecule type" value="Genomic_DNA"/>
</dbReference>
<sequence>MGKIAAGRGDGARGLAVGWGAGGPNLISLSLEGEGRRGEGVRVSGGEAMQRYAVAGLIIALCLTTLAPGSAGAPASTVRVGAVIPLTGRFAGGGAQVKAGYEIAVEDINARGGVRVGDQRLPLELTILDDESDPTKTVSRLEALAGQGVVVFLGGFGSDLHAAAAAVAEKNKIPYCGVAFALHAIHQQGFKYLFSPFVKSPDIAIGIYRFLNASVPADQRPRRVAIFSERTDWGRELQRLWTTRSTEYGYQVVQSDEYTVGTRDFSDIILRAKAAGADAVFSVPTPPDGLALVRQMKELDFTPKVILMIRAADAVSWNQALGKDGDYVLLAPGWHHAFNFPGVAELNAKHQQRFGRPADVITGPSYACVQIVADAVERAGKLDPLAIRDAMAATNLQTVEGPVRFRPDGTGIVPFVLVQWQNGTQQLVWPKELGAVPFQYPARPWRER</sequence>
<feature type="domain" description="Leucine-binding protein" evidence="5">
    <location>
        <begin position="77"/>
        <end position="423"/>
    </location>
</feature>
<evidence type="ECO:0000313" key="6">
    <source>
        <dbReference type="EMBL" id="TMI77359.1"/>
    </source>
</evidence>
<proteinExistence type="inferred from homology"/>
<dbReference type="Gene3D" id="3.40.50.2300">
    <property type="match status" value="2"/>
</dbReference>
<evidence type="ECO:0000256" key="4">
    <source>
        <dbReference type="ARBA" id="ARBA00022970"/>
    </source>
</evidence>
<dbReference type="GO" id="GO:0006865">
    <property type="term" value="P:amino acid transport"/>
    <property type="evidence" value="ECO:0007669"/>
    <property type="project" value="UniProtKB-KW"/>
</dbReference>
<gene>
    <name evidence="6" type="ORF">E6H05_00295</name>
</gene>
<keyword evidence="2" id="KW-0813">Transport</keyword>
<evidence type="ECO:0000259" key="5">
    <source>
        <dbReference type="Pfam" id="PF13458"/>
    </source>
</evidence>
<dbReference type="Proteomes" id="UP000318834">
    <property type="component" value="Unassembled WGS sequence"/>
</dbReference>
<comment type="similarity">
    <text evidence="1">Belongs to the leucine-binding protein family.</text>
</comment>
<protein>
    <recommendedName>
        <fullName evidence="5">Leucine-binding protein domain-containing protein</fullName>
    </recommendedName>
</protein>
<dbReference type="Pfam" id="PF13458">
    <property type="entry name" value="Peripla_BP_6"/>
    <property type="match status" value="1"/>
</dbReference>
<keyword evidence="4" id="KW-0029">Amino-acid transport</keyword>
<dbReference type="InterPro" id="IPR028081">
    <property type="entry name" value="Leu-bd"/>
</dbReference>
<dbReference type="PANTHER" id="PTHR30483:SF37">
    <property type="entry name" value="ABC TRANSPORTER SUBSTRATE-BINDING PROTEIN"/>
    <property type="match status" value="1"/>
</dbReference>